<evidence type="ECO:0000256" key="1">
    <source>
        <dbReference type="ARBA" id="ARBA00005525"/>
    </source>
</evidence>
<dbReference type="GeneID" id="24788942"/>
<dbReference type="STRING" id="1434107.MSBR3_1409"/>
<dbReference type="EMBL" id="CP009517">
    <property type="protein sequence ID" value="AKB81987.1"/>
    <property type="molecule type" value="Genomic_DNA"/>
</dbReference>
<dbReference type="SUPFAM" id="SSF51735">
    <property type="entry name" value="NAD(P)-binding Rossmann-fold domains"/>
    <property type="match status" value="1"/>
</dbReference>
<dbReference type="KEGG" id="mbak:MSBR3_1409"/>
<dbReference type="GO" id="GO:0004735">
    <property type="term" value="F:pyrroline-5-carboxylate reductase activity"/>
    <property type="evidence" value="ECO:0007669"/>
    <property type="project" value="TreeGrafter"/>
</dbReference>
<dbReference type="PANTHER" id="PTHR11645">
    <property type="entry name" value="PYRROLINE-5-CARBOXYLATE REDUCTASE"/>
    <property type="match status" value="1"/>
</dbReference>
<keyword evidence="5" id="KW-1185">Reference proteome</keyword>
<feature type="domain" description="Pyrroline-5-carboxylate reductase catalytic N-terminal" evidence="3">
    <location>
        <begin position="13"/>
        <end position="105"/>
    </location>
</feature>
<evidence type="ECO:0000313" key="4">
    <source>
        <dbReference type="EMBL" id="AKB81987.1"/>
    </source>
</evidence>
<dbReference type="Pfam" id="PF03807">
    <property type="entry name" value="F420_oxidored"/>
    <property type="match status" value="1"/>
</dbReference>
<dbReference type="RefSeq" id="WP_048107400.1">
    <property type="nucleotide sequence ID" value="NZ_CP009517.1"/>
</dbReference>
<protein>
    <recommendedName>
        <fullName evidence="3">Pyrroline-5-carboxylate reductase catalytic N-terminal domain-containing protein</fullName>
    </recommendedName>
</protein>
<name>A0A0E3SLE1_METBA</name>
<reference evidence="4" key="1">
    <citation type="submission" date="2014-07" db="EMBL/GenBank/DDBJ databases">
        <title>Methanogenic archaea and the global carbon cycle.</title>
        <authorList>
            <person name="Henriksen J.R."/>
            <person name="Luke J."/>
            <person name="Reinhart S."/>
            <person name="Benedict M.N."/>
            <person name="Youngblut N.D."/>
            <person name="Metcalf M.E."/>
            <person name="Whitaker R.J."/>
            <person name="Metcalf W.W."/>
        </authorList>
    </citation>
    <scope>NUCLEOTIDE SEQUENCE [LARGE SCALE GENOMIC DNA]</scope>
    <source>
        <strain evidence="4">3</strain>
    </source>
</reference>
<dbReference type="InterPro" id="IPR036291">
    <property type="entry name" value="NAD(P)-bd_dom_sf"/>
</dbReference>
<dbReference type="HOGENOM" id="CLU_1018818_0_0_2"/>
<dbReference type="PANTHER" id="PTHR11645:SF0">
    <property type="entry name" value="PYRROLINE-5-CARBOXYLATE REDUCTASE 3"/>
    <property type="match status" value="1"/>
</dbReference>
<dbReference type="PATRIC" id="fig|1434107.4.peg.1837"/>
<evidence type="ECO:0000313" key="5">
    <source>
        <dbReference type="Proteomes" id="UP000033066"/>
    </source>
</evidence>
<dbReference type="InterPro" id="IPR028939">
    <property type="entry name" value="P5C_Rdtase_cat_N"/>
</dbReference>
<organism evidence="4 5">
    <name type="scientific">Methanosarcina barkeri 3</name>
    <dbReference type="NCBI Taxonomy" id="1434107"/>
    <lineage>
        <taxon>Archaea</taxon>
        <taxon>Methanobacteriati</taxon>
        <taxon>Methanobacteriota</taxon>
        <taxon>Stenosarchaea group</taxon>
        <taxon>Methanomicrobia</taxon>
        <taxon>Methanosarcinales</taxon>
        <taxon>Methanosarcinaceae</taxon>
        <taxon>Methanosarcina</taxon>
    </lineage>
</organism>
<dbReference type="Gene3D" id="3.40.50.720">
    <property type="entry name" value="NAD(P)-binding Rossmann-like Domain"/>
    <property type="match status" value="1"/>
</dbReference>
<accession>A0A0E3SLE1</accession>
<keyword evidence="2" id="KW-0560">Oxidoreductase</keyword>
<dbReference type="GO" id="GO:0055129">
    <property type="term" value="P:L-proline biosynthetic process"/>
    <property type="evidence" value="ECO:0007669"/>
    <property type="project" value="TreeGrafter"/>
</dbReference>
<proteinExistence type="inferred from homology"/>
<gene>
    <name evidence="4" type="ORF">MSBR3_1409</name>
</gene>
<comment type="similarity">
    <text evidence="1">Belongs to the pyrroline-5-carboxylate reductase family.</text>
</comment>
<dbReference type="Proteomes" id="UP000033066">
    <property type="component" value="Chromosome"/>
</dbReference>
<dbReference type="AlphaFoldDB" id="A0A0E3SLE1"/>
<sequence length="280" mass="30601">MVLKSNDLLANETIGIIGAGFLGRTLAETFIEHGFPKEKLMISYGGKPSTFESIKKAGLIGNITDNKVICQKSTIIFIAIKPQSLKELKDLPFTNNSLVVSCMAGISLASMEGALGINVFRIMTSGPDTIKRKKGIVAVYPQNDTLINILSFLSLKVHELQDEESIHVFTVGVCLPAALLIANKKGLNIENSIEIIGNEYSDFREIYNWAKDVLPVFDSERSQMSYIEHMSTKGGITEAIVNSLNSGDTFLDSLRKGIAKSKEISTFARFASTGDDKNND</sequence>
<evidence type="ECO:0000259" key="3">
    <source>
        <dbReference type="Pfam" id="PF03807"/>
    </source>
</evidence>
<dbReference type="OrthoDB" id="135779at2157"/>
<evidence type="ECO:0000256" key="2">
    <source>
        <dbReference type="ARBA" id="ARBA00023002"/>
    </source>
</evidence>